<dbReference type="Proteomes" id="UP000525078">
    <property type="component" value="Unassembled WGS sequence"/>
</dbReference>
<reference evidence="1 2" key="1">
    <citation type="journal article" date="2020" name="bioRxiv">
        <title>Sequence and annotation of 42 cannabis genomes reveals extensive copy number variation in cannabinoid synthesis and pathogen resistance genes.</title>
        <authorList>
            <person name="Mckernan K.J."/>
            <person name="Helbert Y."/>
            <person name="Kane L.T."/>
            <person name="Ebling H."/>
            <person name="Zhang L."/>
            <person name="Liu B."/>
            <person name="Eaton Z."/>
            <person name="Mclaughlin S."/>
            <person name="Kingan S."/>
            <person name="Baybayan P."/>
            <person name="Concepcion G."/>
            <person name="Jordan M."/>
            <person name="Riva A."/>
            <person name="Barbazuk W."/>
            <person name="Harkins T."/>
        </authorList>
    </citation>
    <scope>NUCLEOTIDE SEQUENCE [LARGE SCALE GENOMIC DNA]</scope>
    <source>
        <strain evidence="2">cv. Jamaican Lion 4</strain>
        <tissue evidence="1">Leaf</tissue>
    </source>
</reference>
<name>A0A7J6G9R1_CANSA</name>
<accession>A0A7J6G9R1</accession>
<dbReference type="AlphaFoldDB" id="A0A7J6G9R1"/>
<comment type="caution">
    <text evidence="1">The sequence shown here is derived from an EMBL/GenBank/DDBJ whole genome shotgun (WGS) entry which is preliminary data.</text>
</comment>
<sequence>MRISNVHGELINSLEPCPGKLSVGIWVFLEHHFSCWIDCLLYGGEDSGARCDIVATNTLPFNGPTTTLITQIVCMSTCNQNLRRFLWKRLKGLHFHTLSLAIFSTRTTSKQ</sequence>
<evidence type="ECO:0000313" key="2">
    <source>
        <dbReference type="Proteomes" id="UP000525078"/>
    </source>
</evidence>
<organism evidence="1 2">
    <name type="scientific">Cannabis sativa</name>
    <name type="common">Hemp</name>
    <name type="synonym">Marijuana</name>
    <dbReference type="NCBI Taxonomy" id="3483"/>
    <lineage>
        <taxon>Eukaryota</taxon>
        <taxon>Viridiplantae</taxon>
        <taxon>Streptophyta</taxon>
        <taxon>Embryophyta</taxon>
        <taxon>Tracheophyta</taxon>
        <taxon>Spermatophyta</taxon>
        <taxon>Magnoliopsida</taxon>
        <taxon>eudicotyledons</taxon>
        <taxon>Gunneridae</taxon>
        <taxon>Pentapetalae</taxon>
        <taxon>rosids</taxon>
        <taxon>fabids</taxon>
        <taxon>Rosales</taxon>
        <taxon>Cannabaceae</taxon>
        <taxon>Cannabis</taxon>
    </lineage>
</organism>
<evidence type="ECO:0000313" key="1">
    <source>
        <dbReference type="EMBL" id="KAF4379674.1"/>
    </source>
</evidence>
<gene>
    <name evidence="1" type="ORF">F8388_023691</name>
</gene>
<dbReference type="EMBL" id="JAATIP010000068">
    <property type="protein sequence ID" value="KAF4379674.1"/>
    <property type="molecule type" value="Genomic_DNA"/>
</dbReference>
<proteinExistence type="predicted"/>
<protein>
    <submittedName>
        <fullName evidence="1">Uncharacterized protein</fullName>
    </submittedName>
</protein>